<dbReference type="STRING" id="763665.A0A2G5BJM1"/>
<dbReference type="Pfam" id="PF01222">
    <property type="entry name" value="ERG4_ERG24"/>
    <property type="match status" value="1"/>
</dbReference>
<dbReference type="GO" id="GO:0050613">
    <property type="term" value="F:Delta14-sterol reductase activity"/>
    <property type="evidence" value="ECO:0007669"/>
    <property type="project" value="UniProtKB-EC"/>
</dbReference>
<evidence type="ECO:0000256" key="14">
    <source>
        <dbReference type="ARBA" id="ARBA00023221"/>
    </source>
</evidence>
<keyword evidence="21" id="KW-1185">Reference proteome</keyword>
<dbReference type="PROSITE" id="PS01017">
    <property type="entry name" value="STEROL_REDUCT_1"/>
    <property type="match status" value="1"/>
</dbReference>
<dbReference type="EMBL" id="KZ303487">
    <property type="protein sequence ID" value="PIA19199.1"/>
    <property type="molecule type" value="Genomic_DNA"/>
</dbReference>
<evidence type="ECO:0000256" key="7">
    <source>
        <dbReference type="ARBA" id="ARBA00022955"/>
    </source>
</evidence>
<dbReference type="Gene3D" id="1.20.120.1630">
    <property type="match status" value="1"/>
</dbReference>
<keyword evidence="8 19" id="KW-1133">Transmembrane helix</keyword>
<accession>A0A2G5BJM1</accession>
<dbReference type="InterPro" id="IPR001171">
    <property type="entry name" value="ERG24_DHCR-like"/>
</dbReference>
<evidence type="ECO:0000313" key="20">
    <source>
        <dbReference type="EMBL" id="PIA19199.1"/>
    </source>
</evidence>
<evidence type="ECO:0000256" key="16">
    <source>
        <dbReference type="ARBA" id="ARBA00031227"/>
    </source>
</evidence>
<dbReference type="EC" id="1.3.1.70" evidence="3"/>
<evidence type="ECO:0000256" key="15">
    <source>
        <dbReference type="ARBA" id="ARBA00030165"/>
    </source>
</evidence>
<comment type="similarity">
    <text evidence="2">Belongs to the ERG4/ERG24 family.</text>
</comment>
<evidence type="ECO:0000256" key="4">
    <source>
        <dbReference type="ARBA" id="ARBA00022516"/>
    </source>
</evidence>
<gene>
    <name evidence="20" type="ORF">COEREDRAFT_79160</name>
</gene>
<feature type="transmembrane region" description="Helical" evidence="19">
    <location>
        <begin position="20"/>
        <end position="40"/>
    </location>
</feature>
<evidence type="ECO:0000313" key="21">
    <source>
        <dbReference type="Proteomes" id="UP000242474"/>
    </source>
</evidence>
<evidence type="ECO:0000256" key="9">
    <source>
        <dbReference type="ARBA" id="ARBA00023002"/>
    </source>
</evidence>
<feature type="transmembrane region" description="Helical" evidence="19">
    <location>
        <begin position="279"/>
        <end position="297"/>
    </location>
</feature>
<organism evidence="20 21">
    <name type="scientific">Coemansia reversa (strain ATCC 12441 / NRRL 1564)</name>
    <dbReference type="NCBI Taxonomy" id="763665"/>
    <lineage>
        <taxon>Eukaryota</taxon>
        <taxon>Fungi</taxon>
        <taxon>Fungi incertae sedis</taxon>
        <taxon>Zoopagomycota</taxon>
        <taxon>Kickxellomycotina</taxon>
        <taxon>Kickxellomycetes</taxon>
        <taxon>Kickxellales</taxon>
        <taxon>Kickxellaceae</taxon>
        <taxon>Coemansia</taxon>
    </lineage>
</organism>
<evidence type="ECO:0000256" key="1">
    <source>
        <dbReference type="ARBA" id="ARBA00004141"/>
    </source>
</evidence>
<keyword evidence="5 19" id="KW-0812">Transmembrane</keyword>
<feature type="transmembrane region" description="Helical" evidence="19">
    <location>
        <begin position="309"/>
        <end position="328"/>
    </location>
</feature>
<keyword evidence="12 19" id="KW-0472">Membrane</keyword>
<evidence type="ECO:0000256" key="3">
    <source>
        <dbReference type="ARBA" id="ARBA00012413"/>
    </source>
</evidence>
<dbReference type="GO" id="GO:0006696">
    <property type="term" value="P:ergosterol biosynthetic process"/>
    <property type="evidence" value="ECO:0007669"/>
    <property type="project" value="TreeGrafter"/>
</dbReference>
<sequence>MARKRDTQSLNPVTVHREFFGVPGAVTVMTVTVSVVYIWYFSCNPEAGCQLPLTGARWKHIFAASTNYRAYLFLDAIIYYALWWSWLAMLYFVIPCPVVQGVELRNGRRLQYPINGLSSFLVTLGTALLVYVANGPKPFLWIADHYFQLAVASVIFSTSQALFVYLYSFRKSPSQNDSNEPVMLALAGNSGNPLYDFFIGRELNPRIGSLDLKFFNELRPGIMGWVLLNVSFAIKQHARFGFVSNSMWLVIVPQIWYCIDTLLFERKVLTTMDIVTDGFGWMLSFGDLTWVPAMYSLQARYLSFNPVHHSTFLAVLIAAMALGSFLVFRLSNSEKNAFRRNPNDPSVKHLEYITTEAGTKLLVSGWWGMARHINYTGDWLYGLAQCLATGFNTPMTYFFAVYFLVLLIHRNYRDECKCREKYKKDWTRYCERVPYMFIPHII</sequence>
<feature type="transmembrane region" description="Helical" evidence="19">
    <location>
        <begin position="379"/>
        <end position="407"/>
    </location>
</feature>
<evidence type="ECO:0000256" key="19">
    <source>
        <dbReference type="SAM" id="Phobius"/>
    </source>
</evidence>
<dbReference type="Proteomes" id="UP000242474">
    <property type="component" value="Unassembled WGS sequence"/>
</dbReference>
<reference evidence="20 21" key="1">
    <citation type="journal article" date="2015" name="Genome Biol. Evol.">
        <title>Phylogenomic analyses indicate that early fungi evolved digesting cell walls of algal ancestors of land plants.</title>
        <authorList>
            <person name="Chang Y."/>
            <person name="Wang S."/>
            <person name="Sekimoto S."/>
            <person name="Aerts A.L."/>
            <person name="Choi C."/>
            <person name="Clum A."/>
            <person name="LaButti K.M."/>
            <person name="Lindquist E.A."/>
            <person name="Yee Ngan C."/>
            <person name="Ohm R.A."/>
            <person name="Salamov A.A."/>
            <person name="Grigoriev I.V."/>
            <person name="Spatafora J.W."/>
            <person name="Berbee M.L."/>
        </authorList>
    </citation>
    <scope>NUCLEOTIDE SEQUENCE [LARGE SCALE GENOMIC DNA]</scope>
    <source>
        <strain evidence="20 21">NRRL 1564</strain>
    </source>
</reference>
<dbReference type="PANTHER" id="PTHR21257:SF52">
    <property type="entry name" value="DELTA(14)-STEROL REDUCTASE TM7SF2"/>
    <property type="match status" value="1"/>
</dbReference>
<evidence type="ECO:0000256" key="12">
    <source>
        <dbReference type="ARBA" id="ARBA00023136"/>
    </source>
</evidence>
<keyword evidence="4" id="KW-0444">Lipid biosynthesis</keyword>
<evidence type="ECO:0000256" key="13">
    <source>
        <dbReference type="ARBA" id="ARBA00023166"/>
    </source>
</evidence>
<dbReference type="PROSITE" id="PS01018">
    <property type="entry name" value="STEROL_REDUCT_2"/>
    <property type="match status" value="1"/>
</dbReference>
<evidence type="ECO:0000256" key="5">
    <source>
        <dbReference type="ARBA" id="ARBA00022692"/>
    </source>
</evidence>
<keyword evidence="13" id="KW-1207">Sterol metabolism</keyword>
<feature type="transmembrane region" description="Helical" evidence="19">
    <location>
        <begin position="77"/>
        <end position="102"/>
    </location>
</feature>
<evidence type="ECO:0000256" key="10">
    <source>
        <dbReference type="ARBA" id="ARBA00023011"/>
    </source>
</evidence>
<protein>
    <recommendedName>
        <fullName evidence="18">Delta(14)-sterol reductase</fullName>
        <ecNumber evidence="3">1.3.1.70</ecNumber>
    </recommendedName>
    <alternativeName>
        <fullName evidence="15">C-14 sterol reductase</fullName>
    </alternativeName>
    <alternativeName>
        <fullName evidence="16">Sterol C14-reductase</fullName>
    </alternativeName>
</protein>
<dbReference type="AlphaFoldDB" id="A0A2G5BJM1"/>
<dbReference type="InterPro" id="IPR018083">
    <property type="entry name" value="Sterol_reductase_CS"/>
</dbReference>
<keyword evidence="6" id="KW-0521">NADP</keyword>
<evidence type="ECO:0000256" key="6">
    <source>
        <dbReference type="ARBA" id="ARBA00022857"/>
    </source>
</evidence>
<feature type="transmembrane region" description="Helical" evidence="19">
    <location>
        <begin position="114"/>
        <end position="133"/>
    </location>
</feature>
<keyword evidence="7" id="KW-0752">Steroid biosynthesis</keyword>
<dbReference type="OrthoDB" id="10262235at2759"/>
<evidence type="ECO:0000256" key="17">
    <source>
        <dbReference type="ARBA" id="ARBA00060577"/>
    </source>
</evidence>
<comment type="pathway">
    <text evidence="17">Steroid biosynthesis.</text>
</comment>
<dbReference type="PANTHER" id="PTHR21257">
    <property type="entry name" value="DELTA(14)-STEROL REDUCTASE"/>
    <property type="match status" value="1"/>
</dbReference>
<proteinExistence type="inferred from homology"/>
<keyword evidence="11" id="KW-0443">Lipid metabolism</keyword>
<dbReference type="GO" id="GO:0005789">
    <property type="term" value="C:endoplasmic reticulum membrane"/>
    <property type="evidence" value="ECO:0007669"/>
    <property type="project" value="TreeGrafter"/>
</dbReference>
<keyword evidence="9" id="KW-0560">Oxidoreductase</keyword>
<evidence type="ECO:0000256" key="18">
    <source>
        <dbReference type="ARBA" id="ARBA00069705"/>
    </source>
</evidence>
<dbReference type="FunFam" id="1.20.120.1630:FF:000011">
    <property type="entry name" value="Delta(14)-sterol reductase"/>
    <property type="match status" value="1"/>
</dbReference>
<keyword evidence="10" id="KW-0756">Sterol biosynthesis</keyword>
<name>A0A2G5BJM1_COERN</name>
<comment type="subcellular location">
    <subcellularLocation>
        <location evidence="1">Membrane</location>
        <topology evidence="1">Multi-pass membrane protein</topology>
    </subcellularLocation>
</comment>
<feature type="transmembrane region" description="Helical" evidence="19">
    <location>
        <begin position="240"/>
        <end position="259"/>
    </location>
</feature>
<evidence type="ECO:0000256" key="8">
    <source>
        <dbReference type="ARBA" id="ARBA00022989"/>
    </source>
</evidence>
<evidence type="ECO:0000256" key="11">
    <source>
        <dbReference type="ARBA" id="ARBA00023098"/>
    </source>
</evidence>
<evidence type="ECO:0000256" key="2">
    <source>
        <dbReference type="ARBA" id="ARBA00005402"/>
    </source>
</evidence>
<feature type="transmembrane region" description="Helical" evidence="19">
    <location>
        <begin position="145"/>
        <end position="167"/>
    </location>
</feature>
<keyword evidence="14" id="KW-0753">Steroid metabolism</keyword>